<keyword evidence="2" id="KW-0819">tRNA processing</keyword>
<keyword evidence="5" id="KW-0489">Methyltransferase</keyword>
<feature type="region of interest" description="Disordered" evidence="3">
    <location>
        <begin position="118"/>
        <end position="176"/>
    </location>
</feature>
<dbReference type="EMBL" id="MU860176">
    <property type="protein sequence ID" value="KAK4236707.1"/>
    <property type="molecule type" value="Genomic_DNA"/>
</dbReference>
<dbReference type="GO" id="GO:0102522">
    <property type="term" value="F:tRNA 4-demethylwyosine alpha-amino-alpha-carboxypropyltransferase activity"/>
    <property type="evidence" value="ECO:0007669"/>
    <property type="project" value="UniProtKB-EC"/>
</dbReference>
<dbReference type="Gene3D" id="3.40.50.150">
    <property type="entry name" value="Vaccinia Virus protein VP39"/>
    <property type="match status" value="1"/>
</dbReference>
<keyword evidence="2" id="KW-0949">S-adenosyl-L-methionine</keyword>
<comment type="pathway">
    <text evidence="2">tRNA modification; wybutosine-tRNA(Phe) biosynthesis.</text>
</comment>
<comment type="subcellular location">
    <subcellularLocation>
        <location evidence="2">Cytoplasm</location>
    </subcellularLocation>
</comment>
<keyword evidence="2" id="KW-0808">Transferase</keyword>
<dbReference type="PIRSF" id="PIRSF038972">
    <property type="entry name" value="Trm12"/>
    <property type="match status" value="1"/>
</dbReference>
<dbReference type="GO" id="GO:0031591">
    <property type="term" value="P:wybutosine biosynthetic process"/>
    <property type="evidence" value="ECO:0007669"/>
    <property type="project" value="InterPro"/>
</dbReference>
<comment type="caution">
    <text evidence="5">The sequence shown here is derived from an EMBL/GenBank/DDBJ whole genome shotgun (WGS) entry which is preliminary data.</text>
</comment>
<dbReference type="PROSITE" id="PS51684">
    <property type="entry name" value="SAM_MT_TRM5_TYW2"/>
    <property type="match status" value="1"/>
</dbReference>
<protein>
    <recommendedName>
        <fullName evidence="2">tRNA wybutosine-synthesizing protein 2</fullName>
        <shortName evidence="2">tRNA-yW-synthesizing protein 2</shortName>
    </recommendedName>
    <alternativeName>
        <fullName evidence="2">tRNA(Phe) (4-demethylwyosine(37)-C(7)) aminocarboxypropyltransferase</fullName>
    </alternativeName>
</protein>
<evidence type="ECO:0000256" key="3">
    <source>
        <dbReference type="SAM" id="MobiDB-lite"/>
    </source>
</evidence>
<organism evidence="5 6">
    <name type="scientific">Achaetomium macrosporum</name>
    <dbReference type="NCBI Taxonomy" id="79813"/>
    <lineage>
        <taxon>Eukaryota</taxon>
        <taxon>Fungi</taxon>
        <taxon>Dikarya</taxon>
        <taxon>Ascomycota</taxon>
        <taxon>Pezizomycotina</taxon>
        <taxon>Sordariomycetes</taxon>
        <taxon>Sordariomycetidae</taxon>
        <taxon>Sordariales</taxon>
        <taxon>Chaetomiaceae</taxon>
        <taxon>Achaetomium</taxon>
    </lineage>
</organism>
<dbReference type="InterPro" id="IPR026274">
    <property type="entry name" value="tRNA_wybutosine_synth_prot_2"/>
</dbReference>
<dbReference type="Proteomes" id="UP001303760">
    <property type="component" value="Unassembled WGS sequence"/>
</dbReference>
<dbReference type="GO" id="GO:0008757">
    <property type="term" value="F:S-adenosylmethionine-dependent methyltransferase activity"/>
    <property type="evidence" value="ECO:0007669"/>
    <property type="project" value="InterPro"/>
</dbReference>
<dbReference type="PANTHER" id="PTHR23245:SF25">
    <property type="entry name" value="TRNA WYBUTOSINE-SYNTHESIZING PROTEIN 2 HOMOLOG"/>
    <property type="match status" value="1"/>
</dbReference>
<comment type="similarity">
    <text evidence="2">Belongs to the class I-like SAM-binding methyltransferase superfamily. TRM5/TYW2 family.</text>
</comment>
<evidence type="ECO:0000256" key="1">
    <source>
        <dbReference type="ARBA" id="ARBA00049400"/>
    </source>
</evidence>
<dbReference type="GO" id="GO:0030488">
    <property type="term" value="P:tRNA methylation"/>
    <property type="evidence" value="ECO:0007669"/>
    <property type="project" value="TreeGrafter"/>
</dbReference>
<evidence type="ECO:0000313" key="6">
    <source>
        <dbReference type="Proteomes" id="UP001303760"/>
    </source>
</evidence>
<dbReference type="InterPro" id="IPR030382">
    <property type="entry name" value="MeTrfase_TRM5/TYW2"/>
</dbReference>
<proteinExistence type="inferred from homology"/>
<dbReference type="GO" id="GO:0008175">
    <property type="term" value="F:tRNA methyltransferase activity"/>
    <property type="evidence" value="ECO:0007669"/>
    <property type="project" value="TreeGrafter"/>
</dbReference>
<dbReference type="InterPro" id="IPR029063">
    <property type="entry name" value="SAM-dependent_MTases_sf"/>
</dbReference>
<dbReference type="PANTHER" id="PTHR23245">
    <property type="entry name" value="TRNA METHYLTRANSFERASE"/>
    <property type="match status" value="1"/>
</dbReference>
<reference evidence="5" key="1">
    <citation type="journal article" date="2023" name="Mol. Phylogenet. Evol.">
        <title>Genome-scale phylogeny and comparative genomics of the fungal order Sordariales.</title>
        <authorList>
            <person name="Hensen N."/>
            <person name="Bonometti L."/>
            <person name="Westerberg I."/>
            <person name="Brannstrom I.O."/>
            <person name="Guillou S."/>
            <person name="Cros-Aarteil S."/>
            <person name="Calhoun S."/>
            <person name="Haridas S."/>
            <person name="Kuo A."/>
            <person name="Mondo S."/>
            <person name="Pangilinan J."/>
            <person name="Riley R."/>
            <person name="LaButti K."/>
            <person name="Andreopoulos B."/>
            <person name="Lipzen A."/>
            <person name="Chen C."/>
            <person name="Yan M."/>
            <person name="Daum C."/>
            <person name="Ng V."/>
            <person name="Clum A."/>
            <person name="Steindorff A."/>
            <person name="Ohm R.A."/>
            <person name="Martin F."/>
            <person name="Silar P."/>
            <person name="Natvig D.O."/>
            <person name="Lalanne C."/>
            <person name="Gautier V."/>
            <person name="Ament-Velasquez S.L."/>
            <person name="Kruys A."/>
            <person name="Hutchinson M.I."/>
            <person name="Powell A.J."/>
            <person name="Barry K."/>
            <person name="Miller A.N."/>
            <person name="Grigoriev I.V."/>
            <person name="Debuchy R."/>
            <person name="Gladieux P."/>
            <person name="Hiltunen Thoren M."/>
            <person name="Johannesson H."/>
        </authorList>
    </citation>
    <scope>NUCLEOTIDE SEQUENCE</scope>
    <source>
        <strain evidence="5">CBS 532.94</strain>
    </source>
</reference>
<name>A0AAN7C8I5_9PEZI</name>
<keyword evidence="2" id="KW-0963">Cytoplasm</keyword>
<feature type="domain" description="SAM-dependent methyltransferase TRM5/TYW2-type" evidence="4">
    <location>
        <begin position="111"/>
        <end position="448"/>
    </location>
</feature>
<sequence length="451" mass="49649">MTRPPKKKQNPIHASISSWLDTLPLPFLESLANQLNADAANAKQLLVDRAPKRWVVYEPMVLLPSGSFTAAPWPALLKSVAPPQKEALWTAILHHLSPSNSKPPLTHLAINEGIPLHLSHRNNSATTPSQSTGEPGRQQQPSEEEENLLRAPAALHPLHGSFGPAPSTSTSSSRPTQADFRSALWVSTTQNGIVQTWAPRHTMFSRGNIKEKARLLSFHSPSSSSSSNSRHTARVRKKETLRGRWAVDLYAGIGYFAFSYARLGMQVLCWELNAWSVEGLRRGAEANGFSVRVVTPPSAGEGGGNEVDLAEVLGLGNEEGDRSQIVVFLEDNRRAAGRVREARERIGAEQLEVVHVNCGFLPSSEGVWRDAWEIVQTGSGGDVWLHLHENVGVGDIEGRKEQVQALFDRWKRERGDGGPKEAKVEHVELVKTYAPGVWHCVFDVFITRDSV</sequence>
<dbReference type="GO" id="GO:0005737">
    <property type="term" value="C:cytoplasm"/>
    <property type="evidence" value="ECO:0007669"/>
    <property type="project" value="UniProtKB-SubCell"/>
</dbReference>
<evidence type="ECO:0000256" key="2">
    <source>
        <dbReference type="PIRNR" id="PIRNR038972"/>
    </source>
</evidence>
<comment type="function">
    <text evidence="2">S-adenosyl-L-methionine-dependent transferase that acts as a component of the wybutosine biosynthesis pathway. Wybutosine is a hyper modified guanosine with a tricyclic base found at the 3'-position adjacent to the anticodon of eukaryotic phenylalanine tRNA. Catalyzes the transfer of the alpha-amino-alpha-carboxypropyl (acp) group from S-adenosyl-L-methionine to the C-7 position of 4-demethylwyosine (imG-14) to produce wybutosine-86.</text>
</comment>
<reference evidence="5" key="2">
    <citation type="submission" date="2023-05" db="EMBL/GenBank/DDBJ databases">
        <authorList>
            <consortium name="Lawrence Berkeley National Laboratory"/>
            <person name="Steindorff A."/>
            <person name="Hensen N."/>
            <person name="Bonometti L."/>
            <person name="Westerberg I."/>
            <person name="Brannstrom I.O."/>
            <person name="Guillou S."/>
            <person name="Cros-Aarteil S."/>
            <person name="Calhoun S."/>
            <person name="Haridas S."/>
            <person name="Kuo A."/>
            <person name="Mondo S."/>
            <person name="Pangilinan J."/>
            <person name="Riley R."/>
            <person name="Labutti K."/>
            <person name="Andreopoulos B."/>
            <person name="Lipzen A."/>
            <person name="Chen C."/>
            <person name="Yanf M."/>
            <person name="Daum C."/>
            <person name="Ng V."/>
            <person name="Clum A."/>
            <person name="Ohm R."/>
            <person name="Martin F."/>
            <person name="Silar P."/>
            <person name="Natvig D."/>
            <person name="Lalanne C."/>
            <person name="Gautier V."/>
            <person name="Ament-Velasquez S.L."/>
            <person name="Kruys A."/>
            <person name="Hutchinson M.I."/>
            <person name="Powell A.J."/>
            <person name="Barry K."/>
            <person name="Miller A.N."/>
            <person name="Grigoriev I.V."/>
            <person name="Debuchy R."/>
            <person name="Gladieux P."/>
            <person name="Thoren M.H."/>
            <person name="Johannesson H."/>
        </authorList>
    </citation>
    <scope>NUCLEOTIDE SEQUENCE</scope>
    <source>
        <strain evidence="5">CBS 532.94</strain>
    </source>
</reference>
<evidence type="ECO:0000313" key="5">
    <source>
        <dbReference type="EMBL" id="KAK4236707.1"/>
    </source>
</evidence>
<evidence type="ECO:0000259" key="4">
    <source>
        <dbReference type="PROSITE" id="PS51684"/>
    </source>
</evidence>
<feature type="compositionally biased region" description="Low complexity" evidence="3">
    <location>
        <begin position="149"/>
        <end position="159"/>
    </location>
</feature>
<comment type="catalytic activity">
    <reaction evidence="1">
        <text>4-demethylwyosine(37) in tRNA(Phe) + S-adenosyl-L-methionine = 4-demethyl-7-[(3S)-3-amino-3-carboxypropyl]wyosine(37) in tRNA(Phe) + S-methyl-5'-thioadenosine + H(+)</text>
        <dbReference type="Rhea" id="RHEA:36355"/>
        <dbReference type="Rhea" id="RHEA-COMP:10164"/>
        <dbReference type="Rhea" id="RHEA-COMP:10378"/>
        <dbReference type="ChEBI" id="CHEBI:15378"/>
        <dbReference type="ChEBI" id="CHEBI:17509"/>
        <dbReference type="ChEBI" id="CHEBI:59789"/>
        <dbReference type="ChEBI" id="CHEBI:64315"/>
        <dbReference type="ChEBI" id="CHEBI:73550"/>
        <dbReference type="EC" id="2.5.1.114"/>
    </reaction>
</comment>
<dbReference type="AlphaFoldDB" id="A0AAN7C8I5"/>
<feature type="compositionally biased region" description="Polar residues" evidence="3">
    <location>
        <begin position="121"/>
        <end position="141"/>
    </location>
</feature>
<dbReference type="SUPFAM" id="SSF53335">
    <property type="entry name" value="S-adenosyl-L-methionine-dependent methyltransferases"/>
    <property type="match status" value="1"/>
</dbReference>
<keyword evidence="6" id="KW-1185">Reference proteome</keyword>
<accession>A0AAN7C8I5</accession>
<gene>
    <name evidence="5" type="ORF">C8A03DRAFT_35359</name>
</gene>